<evidence type="ECO:0000313" key="1">
    <source>
        <dbReference type="EMBL" id="KAK7829583.1"/>
    </source>
</evidence>
<evidence type="ECO:0000313" key="2">
    <source>
        <dbReference type="Proteomes" id="UP000237347"/>
    </source>
</evidence>
<accession>A0AAW0JT15</accession>
<gene>
    <name evidence="1" type="ORF">CFP56_028975</name>
</gene>
<dbReference type="Proteomes" id="UP000237347">
    <property type="component" value="Unassembled WGS sequence"/>
</dbReference>
<dbReference type="AlphaFoldDB" id="A0AAW0JT15"/>
<dbReference type="EMBL" id="PKMF04000478">
    <property type="protein sequence ID" value="KAK7829583.1"/>
    <property type="molecule type" value="Genomic_DNA"/>
</dbReference>
<sequence length="61" mass="7150">MEFAHDKLRFLESRKVQDFQGHVQEKDISSLITVSSYAGEYSADNAWDFKELEDAITKNYF</sequence>
<name>A0AAW0JT15_QUESU</name>
<keyword evidence="2" id="KW-1185">Reference proteome</keyword>
<reference evidence="1 2" key="1">
    <citation type="journal article" date="2018" name="Sci. Data">
        <title>The draft genome sequence of cork oak.</title>
        <authorList>
            <person name="Ramos A.M."/>
            <person name="Usie A."/>
            <person name="Barbosa P."/>
            <person name="Barros P.M."/>
            <person name="Capote T."/>
            <person name="Chaves I."/>
            <person name="Simoes F."/>
            <person name="Abreu I."/>
            <person name="Carrasquinho I."/>
            <person name="Faro C."/>
            <person name="Guimaraes J.B."/>
            <person name="Mendonca D."/>
            <person name="Nobrega F."/>
            <person name="Rodrigues L."/>
            <person name="Saibo N.J.M."/>
            <person name="Varela M.C."/>
            <person name="Egas C."/>
            <person name="Matos J."/>
            <person name="Miguel C.M."/>
            <person name="Oliveira M.M."/>
            <person name="Ricardo C.P."/>
            <person name="Goncalves S."/>
        </authorList>
    </citation>
    <scope>NUCLEOTIDE SEQUENCE [LARGE SCALE GENOMIC DNA]</scope>
    <source>
        <strain evidence="2">cv. HL8</strain>
    </source>
</reference>
<protein>
    <submittedName>
        <fullName evidence="1">Uncharacterized protein</fullName>
    </submittedName>
</protein>
<proteinExistence type="predicted"/>
<comment type="caution">
    <text evidence="1">The sequence shown here is derived from an EMBL/GenBank/DDBJ whole genome shotgun (WGS) entry which is preliminary data.</text>
</comment>
<organism evidence="1 2">
    <name type="scientific">Quercus suber</name>
    <name type="common">Cork oak</name>
    <dbReference type="NCBI Taxonomy" id="58331"/>
    <lineage>
        <taxon>Eukaryota</taxon>
        <taxon>Viridiplantae</taxon>
        <taxon>Streptophyta</taxon>
        <taxon>Embryophyta</taxon>
        <taxon>Tracheophyta</taxon>
        <taxon>Spermatophyta</taxon>
        <taxon>Magnoliopsida</taxon>
        <taxon>eudicotyledons</taxon>
        <taxon>Gunneridae</taxon>
        <taxon>Pentapetalae</taxon>
        <taxon>rosids</taxon>
        <taxon>fabids</taxon>
        <taxon>Fagales</taxon>
        <taxon>Fagaceae</taxon>
        <taxon>Quercus</taxon>
    </lineage>
</organism>